<feature type="transmembrane region" description="Helical" evidence="7">
    <location>
        <begin position="292"/>
        <end position="318"/>
    </location>
</feature>
<dbReference type="KEGG" id="mcab:HXZ27_16115"/>
<evidence type="ECO:0000256" key="5">
    <source>
        <dbReference type="ARBA" id="ARBA00022989"/>
    </source>
</evidence>
<dbReference type="PANTHER" id="PTHR23513">
    <property type="entry name" value="INTEGRAL MEMBRANE EFFLUX PROTEIN-RELATED"/>
    <property type="match status" value="1"/>
</dbReference>
<evidence type="ECO:0000256" key="6">
    <source>
        <dbReference type="ARBA" id="ARBA00023136"/>
    </source>
</evidence>
<dbReference type="PRINTS" id="PR01988">
    <property type="entry name" value="EXPORTERBACE"/>
</dbReference>
<sequence length="458" mass="46396">MTRGHLAGRLLRRPQERPATGRALAGRPGGPWGGRRWTRAALPSHGTPLRAPAFRRYWGAVSVSAAGDGLLSVAVPIAAVLLGAGPAQMGWLTALAWLPSVLFAIAAAGWVARFRHPLTPMIGADVVRFAATASLPVAWWLGWSSLPALYALTAIVASASVVFVVADAALFPTLLDDDRLVAGQSLVYGARTVASVAGSGAGGLLVPVLSAPVAVAADALSYLWSAALLTRIDRSAARTPPRRAAPVSTTGLRFIADAPALRGALGVTTTANFFNLMFHALLVLFLTRTLRLSAAVTGLVLGAEAAGALVGSLALPAVARRLGMPRSLVAGSLLSAAPLTAIAVVAGPAAVVVTVVLVASVLSGVGRSVQDISVAATFVAAVPVPLRAQVRGAYQTISFGVRPVGAVLGGLAGQSVGLRPAVLLATAGGLLAFLWALPSLRSGAPRGPRGVPEAAVGR</sequence>
<feature type="domain" description="Major facilitator superfamily (MFS) profile" evidence="8">
    <location>
        <begin position="219"/>
        <end position="458"/>
    </location>
</feature>
<dbReference type="InterPro" id="IPR022324">
    <property type="entry name" value="Bacilysin_exporter_BacE_put"/>
</dbReference>
<accession>A0A7H8XKD3</accession>
<feature type="transmembrane region" description="Helical" evidence="7">
    <location>
        <begin position="94"/>
        <end position="114"/>
    </location>
</feature>
<dbReference type="PANTHER" id="PTHR23513:SF6">
    <property type="entry name" value="MAJOR FACILITATOR SUPERFAMILY ASSOCIATED DOMAIN-CONTAINING PROTEIN"/>
    <property type="match status" value="1"/>
</dbReference>
<feature type="transmembrane region" description="Helical" evidence="7">
    <location>
        <begin position="57"/>
        <end position="82"/>
    </location>
</feature>
<keyword evidence="4 7" id="KW-0812">Transmembrane</keyword>
<feature type="transmembrane region" description="Helical" evidence="7">
    <location>
        <begin position="339"/>
        <end position="362"/>
    </location>
</feature>
<evidence type="ECO:0000256" key="4">
    <source>
        <dbReference type="ARBA" id="ARBA00022692"/>
    </source>
</evidence>
<dbReference type="EMBL" id="CP058322">
    <property type="protein sequence ID" value="QLD25543.1"/>
    <property type="molecule type" value="Genomic_DNA"/>
</dbReference>
<reference evidence="9 10" key="1">
    <citation type="submission" date="2020-07" db="EMBL/GenBank/DDBJ databases">
        <title>A bifunctional nitrone conjugated secondary metabolite targeting the ribosome.</title>
        <authorList>
            <person name="Limbrick E.M."/>
            <person name="Graf M."/>
            <person name="Derewacz D.K."/>
            <person name="Nguyen F."/>
            <person name="Spraggins J.M."/>
            <person name="Wieland M."/>
            <person name="Ynigez-Gutierrez A.E."/>
            <person name="Reisman B.J."/>
            <person name="Zinshteyn B."/>
            <person name="McCulloch K."/>
            <person name="Iverson T.M."/>
            <person name="Green R."/>
            <person name="Wilson D.N."/>
            <person name="Bachmann B.O."/>
        </authorList>
    </citation>
    <scope>NUCLEOTIDE SEQUENCE [LARGE SCALE GENOMIC DNA]</scope>
    <source>
        <strain evidence="10">aurantiaca</strain>
    </source>
</reference>
<keyword evidence="3" id="KW-1003">Cell membrane</keyword>
<feature type="transmembrane region" description="Helical" evidence="7">
    <location>
        <begin position="418"/>
        <end position="437"/>
    </location>
</feature>
<dbReference type="SUPFAM" id="SSF103473">
    <property type="entry name" value="MFS general substrate transporter"/>
    <property type="match status" value="1"/>
</dbReference>
<dbReference type="Pfam" id="PF05977">
    <property type="entry name" value="MFS_3"/>
    <property type="match status" value="1"/>
</dbReference>
<keyword evidence="5 7" id="KW-1133">Transmembrane helix</keyword>
<gene>
    <name evidence="9" type="ORF">HXZ27_16115</name>
</gene>
<organism evidence="9 10">
    <name type="scientific">Micromonospora carbonacea</name>
    <dbReference type="NCBI Taxonomy" id="47853"/>
    <lineage>
        <taxon>Bacteria</taxon>
        <taxon>Bacillati</taxon>
        <taxon>Actinomycetota</taxon>
        <taxon>Actinomycetes</taxon>
        <taxon>Micromonosporales</taxon>
        <taxon>Micromonosporaceae</taxon>
        <taxon>Micromonospora</taxon>
    </lineage>
</organism>
<evidence type="ECO:0000256" key="1">
    <source>
        <dbReference type="ARBA" id="ARBA00004651"/>
    </source>
</evidence>
<comment type="subcellular location">
    <subcellularLocation>
        <location evidence="1">Cell membrane</location>
        <topology evidence="1">Multi-pass membrane protein</topology>
    </subcellularLocation>
</comment>
<evidence type="ECO:0000259" key="8">
    <source>
        <dbReference type="PROSITE" id="PS50850"/>
    </source>
</evidence>
<evidence type="ECO:0000313" key="9">
    <source>
        <dbReference type="EMBL" id="QLD25543.1"/>
    </source>
</evidence>
<feature type="transmembrane region" description="Helical" evidence="7">
    <location>
        <begin position="263"/>
        <end position="286"/>
    </location>
</feature>
<feature type="transmembrane region" description="Helical" evidence="7">
    <location>
        <begin position="149"/>
        <end position="171"/>
    </location>
</feature>
<evidence type="ECO:0000313" key="10">
    <source>
        <dbReference type="Proteomes" id="UP000509335"/>
    </source>
</evidence>
<evidence type="ECO:0000256" key="7">
    <source>
        <dbReference type="SAM" id="Phobius"/>
    </source>
</evidence>
<dbReference type="GO" id="GO:0005886">
    <property type="term" value="C:plasma membrane"/>
    <property type="evidence" value="ECO:0007669"/>
    <property type="project" value="UniProtKB-SubCell"/>
</dbReference>
<protein>
    <submittedName>
        <fullName evidence="9">MFS transporter</fullName>
    </submittedName>
</protein>
<keyword evidence="2" id="KW-0813">Transport</keyword>
<dbReference type="PROSITE" id="PS50850">
    <property type="entry name" value="MFS"/>
    <property type="match status" value="1"/>
</dbReference>
<dbReference type="CDD" id="cd06173">
    <property type="entry name" value="MFS_MefA_like"/>
    <property type="match status" value="1"/>
</dbReference>
<dbReference type="AlphaFoldDB" id="A0A7H8XKD3"/>
<dbReference type="InterPro" id="IPR010290">
    <property type="entry name" value="TM_effector"/>
</dbReference>
<keyword evidence="6 7" id="KW-0472">Membrane</keyword>
<evidence type="ECO:0000256" key="3">
    <source>
        <dbReference type="ARBA" id="ARBA00022475"/>
    </source>
</evidence>
<dbReference type="Proteomes" id="UP000509335">
    <property type="component" value="Chromosome"/>
</dbReference>
<name>A0A7H8XKD3_9ACTN</name>
<dbReference type="InterPro" id="IPR020846">
    <property type="entry name" value="MFS_dom"/>
</dbReference>
<feature type="transmembrane region" description="Helical" evidence="7">
    <location>
        <begin position="126"/>
        <end position="143"/>
    </location>
</feature>
<dbReference type="GO" id="GO:0022857">
    <property type="term" value="F:transmembrane transporter activity"/>
    <property type="evidence" value="ECO:0007669"/>
    <property type="project" value="InterPro"/>
</dbReference>
<evidence type="ECO:0000256" key="2">
    <source>
        <dbReference type="ARBA" id="ARBA00022448"/>
    </source>
</evidence>
<proteinExistence type="predicted"/>
<dbReference type="InterPro" id="IPR036259">
    <property type="entry name" value="MFS_trans_sf"/>
</dbReference>
<dbReference type="Gene3D" id="1.20.1250.20">
    <property type="entry name" value="MFS general substrate transporter like domains"/>
    <property type="match status" value="1"/>
</dbReference>